<dbReference type="VEuPathDB" id="FungiDB:HMPREF1541_05802"/>
<keyword evidence="4" id="KW-0456">Lyase</keyword>
<dbReference type="InParanoid" id="W2RST3"/>
<evidence type="ECO:0000259" key="6">
    <source>
        <dbReference type="Pfam" id="PF00294"/>
    </source>
</evidence>
<feature type="domain" description="Carbohydrate kinase PfkB" evidence="6">
    <location>
        <begin position="411"/>
        <end position="558"/>
    </location>
</feature>
<name>W2RST3_CYPE1</name>
<evidence type="ECO:0000256" key="2">
    <source>
        <dbReference type="ARBA" id="ARBA00022801"/>
    </source>
</evidence>
<dbReference type="Proteomes" id="UP000030752">
    <property type="component" value="Unassembled WGS sequence"/>
</dbReference>
<dbReference type="eggNOG" id="KOG3009">
    <property type="taxonomic scope" value="Eukaryota"/>
</dbReference>
<dbReference type="RefSeq" id="XP_008718361.1">
    <property type="nucleotide sequence ID" value="XM_008720139.1"/>
</dbReference>
<reference evidence="7 8" key="1">
    <citation type="submission" date="2013-03" db="EMBL/GenBank/DDBJ databases">
        <title>The Genome Sequence of Phialophora europaea CBS 101466.</title>
        <authorList>
            <consortium name="The Broad Institute Genomics Platform"/>
            <person name="Cuomo C."/>
            <person name="de Hoog S."/>
            <person name="Gorbushina A."/>
            <person name="Walker B."/>
            <person name="Young S.K."/>
            <person name="Zeng Q."/>
            <person name="Gargeya S."/>
            <person name="Fitzgerald M."/>
            <person name="Haas B."/>
            <person name="Abouelleil A."/>
            <person name="Allen A.W."/>
            <person name="Alvarado L."/>
            <person name="Arachchi H.M."/>
            <person name="Berlin A.M."/>
            <person name="Chapman S.B."/>
            <person name="Gainer-Dewar J."/>
            <person name="Goldberg J."/>
            <person name="Griggs A."/>
            <person name="Gujja S."/>
            <person name="Hansen M."/>
            <person name="Howarth C."/>
            <person name="Imamovic A."/>
            <person name="Ireland A."/>
            <person name="Larimer J."/>
            <person name="McCowan C."/>
            <person name="Murphy C."/>
            <person name="Pearson M."/>
            <person name="Poon T.W."/>
            <person name="Priest M."/>
            <person name="Roberts A."/>
            <person name="Saif S."/>
            <person name="Shea T."/>
            <person name="Sisk P."/>
            <person name="Sykes S."/>
            <person name="Wortman J."/>
            <person name="Nusbaum C."/>
            <person name="Birren B."/>
        </authorList>
    </citation>
    <scope>NUCLEOTIDE SEQUENCE [LARGE SCALE GENOMIC DNA]</scope>
    <source>
        <strain evidence="7 8">CBS 101466</strain>
    </source>
</reference>
<proteinExistence type="inferred from homology"/>
<dbReference type="EMBL" id="KB822721">
    <property type="protein sequence ID" value="ETN39576.1"/>
    <property type="molecule type" value="Genomic_DNA"/>
</dbReference>
<sequence>MRFSLSARGGSRALSRLETVRQARRLSTQRPPFLRVHEEVEDALKSGKPVVALETTIYTHGYPYPDNVSLSSRLESLVRVNGGIPATIGILDGVAYVGMEPEEIIRLVSTAGNDKTLKVSRRDLAYITGLGLRGRKLNGGTTISGTMVLAHLAGIKVFATGGLGGVHRGGEDSMDVSADLTELGRTPVAVIASGCKSILDIGRTIEYLETQGVSVGTFADGRPGKVDFPAFWARDSGFKSPLTIQDEVDAAAMIYAQSQLPVHSGLFFANPVPVESALQRDQVDGYIAQAVAEAEQQAITGSANTPFLLKRIRELSKGVTVTANTALVEANVIRGTRIAVELAKLEKHGSYAQEGVTVSGPVNAVSENNVGTTKTAPPQVDILVAGAIASDTLCDYAPFVSSSDPSPVLQTSNPASIAQSSGGVGRNVTLAAHYAGAKVALAGVVADDIAGQSLIEHMARGGFVTDYIRTLKTTDGARTAQYVAVNDAKKDLVLAMADMSILTRPELEQQAYWDDVLQKAKPKYLVIDGNWSARIMSTIFASARANGVPVPVFEPVSTAKSITPFDKEHPSIRVTRCFPSHDLAFATPNQFELRAMHTAARERGYFDSQAWWTVIDSFGLSSLTSRDRFISVTSPELVDQGIPQQCMQLLPYIPSIVTKLGSQGCLLTEILPPNDPKLRDPDTAPYIVARCFDGETTGIGGVYMRMFPVEQDVPAEDVVSVNGIGDTMLGVIMSSLAHEPSLERAISRAQYAAMLSLKSPEAVSLKIQELGRLTK</sequence>
<keyword evidence="2" id="KW-0378">Hydrolase</keyword>
<evidence type="ECO:0000256" key="4">
    <source>
        <dbReference type="ARBA" id="ARBA00023239"/>
    </source>
</evidence>
<feature type="domain" description="Carbohydrate kinase PfkB" evidence="6">
    <location>
        <begin position="712"/>
        <end position="763"/>
    </location>
</feature>
<dbReference type="GO" id="GO:0046872">
    <property type="term" value="F:metal ion binding"/>
    <property type="evidence" value="ECO:0007669"/>
    <property type="project" value="UniProtKB-KW"/>
</dbReference>
<dbReference type="InterPro" id="IPR011611">
    <property type="entry name" value="PfkB_dom"/>
</dbReference>
<dbReference type="OrthoDB" id="198885at2759"/>
<dbReference type="SUPFAM" id="SSF53613">
    <property type="entry name" value="Ribokinase-like"/>
    <property type="match status" value="1"/>
</dbReference>
<dbReference type="InterPro" id="IPR022830">
    <property type="entry name" value="Indigdn_synthA-like"/>
</dbReference>
<dbReference type="GO" id="GO:0005737">
    <property type="term" value="C:cytoplasm"/>
    <property type="evidence" value="ECO:0007669"/>
    <property type="project" value="TreeGrafter"/>
</dbReference>
<evidence type="ECO:0000313" key="7">
    <source>
        <dbReference type="EMBL" id="ETN39576.1"/>
    </source>
</evidence>
<dbReference type="GO" id="GO:0004730">
    <property type="term" value="F:pseudouridylate synthase activity"/>
    <property type="evidence" value="ECO:0007669"/>
    <property type="project" value="InterPro"/>
</dbReference>
<organism evidence="7 8">
    <name type="scientific">Cyphellophora europaea (strain CBS 101466)</name>
    <name type="common">Phialophora europaea</name>
    <dbReference type="NCBI Taxonomy" id="1220924"/>
    <lineage>
        <taxon>Eukaryota</taxon>
        <taxon>Fungi</taxon>
        <taxon>Dikarya</taxon>
        <taxon>Ascomycota</taxon>
        <taxon>Pezizomycotina</taxon>
        <taxon>Eurotiomycetes</taxon>
        <taxon>Chaetothyriomycetidae</taxon>
        <taxon>Chaetothyriales</taxon>
        <taxon>Cyphellophoraceae</taxon>
        <taxon>Cyphellophora</taxon>
    </lineage>
</organism>
<dbReference type="InterPro" id="IPR029056">
    <property type="entry name" value="Ribokinase-like"/>
</dbReference>
<dbReference type="HAMAP" id="MF_01876">
    <property type="entry name" value="PsiMP_glycosidase"/>
    <property type="match status" value="1"/>
</dbReference>
<dbReference type="Gene3D" id="3.40.1190.20">
    <property type="match status" value="1"/>
</dbReference>
<gene>
    <name evidence="7" type="ORF">HMPREF1541_05802</name>
</gene>
<evidence type="ECO:0000256" key="3">
    <source>
        <dbReference type="ARBA" id="ARBA00023211"/>
    </source>
</evidence>
<dbReference type="AlphaFoldDB" id="W2RST3"/>
<dbReference type="Gene3D" id="3.40.1790.10">
    <property type="entry name" value="Indigoidine synthase domain"/>
    <property type="match status" value="1"/>
</dbReference>
<accession>W2RST3</accession>
<dbReference type="STRING" id="1220924.W2RST3"/>
<dbReference type="PANTHER" id="PTHR42909">
    <property type="entry name" value="ZGC:136858"/>
    <property type="match status" value="1"/>
</dbReference>
<keyword evidence="5" id="KW-0326">Glycosidase</keyword>
<dbReference type="GO" id="GO:0016798">
    <property type="term" value="F:hydrolase activity, acting on glycosyl bonds"/>
    <property type="evidence" value="ECO:0007669"/>
    <property type="project" value="UniProtKB-KW"/>
</dbReference>
<dbReference type="Pfam" id="PF00294">
    <property type="entry name" value="PfkB"/>
    <property type="match status" value="2"/>
</dbReference>
<evidence type="ECO:0000256" key="1">
    <source>
        <dbReference type="ARBA" id="ARBA00022723"/>
    </source>
</evidence>
<keyword evidence="8" id="KW-1185">Reference proteome</keyword>
<dbReference type="CDD" id="cd01941">
    <property type="entry name" value="YeiC_kinase_like"/>
    <property type="match status" value="1"/>
</dbReference>
<evidence type="ECO:0000313" key="8">
    <source>
        <dbReference type="Proteomes" id="UP000030752"/>
    </source>
</evidence>
<evidence type="ECO:0000256" key="5">
    <source>
        <dbReference type="ARBA" id="ARBA00023295"/>
    </source>
</evidence>
<dbReference type="Pfam" id="PF04227">
    <property type="entry name" value="Indigoidine_A"/>
    <property type="match status" value="1"/>
</dbReference>
<keyword evidence="1" id="KW-0479">Metal-binding</keyword>
<dbReference type="HOGENOM" id="CLU_012201_3_0_1"/>
<dbReference type="InterPro" id="IPR007342">
    <property type="entry name" value="PsuG"/>
</dbReference>
<protein>
    <recommendedName>
        <fullName evidence="6">Carbohydrate kinase PfkB domain-containing protein</fullName>
    </recommendedName>
</protein>
<keyword evidence="3" id="KW-0464">Manganese</keyword>
<dbReference type="GeneID" id="19973141"/>
<dbReference type="PANTHER" id="PTHR42909:SF1">
    <property type="entry name" value="CARBOHYDRATE KINASE PFKB DOMAIN-CONTAINING PROTEIN"/>
    <property type="match status" value="1"/>
</dbReference>
<dbReference type="SUPFAM" id="SSF110581">
    <property type="entry name" value="Indigoidine synthase A-like"/>
    <property type="match status" value="1"/>
</dbReference>